<dbReference type="PANTHER" id="PTHR30203:SF33">
    <property type="entry name" value="BLR4455 PROTEIN"/>
    <property type="match status" value="1"/>
</dbReference>
<dbReference type="GO" id="GO:0015562">
    <property type="term" value="F:efflux transmembrane transporter activity"/>
    <property type="evidence" value="ECO:0007669"/>
    <property type="project" value="InterPro"/>
</dbReference>
<protein>
    <submittedName>
        <fullName evidence="3">Efflux transporter, outer membrane factor (OMF) lipoprotein, NodT family</fullName>
    </submittedName>
</protein>
<keyword evidence="4" id="KW-1185">Reference proteome</keyword>
<dbReference type="RefSeq" id="WP_078813509.1">
    <property type="nucleotide sequence ID" value="NZ_FUYE01000006.1"/>
</dbReference>
<dbReference type="InterPro" id="IPR010131">
    <property type="entry name" value="MdtP/NodT-like"/>
</dbReference>
<keyword evidence="2" id="KW-0472">Membrane</keyword>
<dbReference type="EMBL" id="FUYE01000006">
    <property type="protein sequence ID" value="SKA95203.1"/>
    <property type="molecule type" value="Genomic_DNA"/>
</dbReference>
<dbReference type="Gene3D" id="2.20.200.10">
    <property type="entry name" value="Outer membrane efflux proteins (OEP)"/>
    <property type="match status" value="1"/>
</dbReference>
<reference evidence="4" key="1">
    <citation type="submission" date="2017-02" db="EMBL/GenBank/DDBJ databases">
        <authorList>
            <person name="Varghese N."/>
            <person name="Submissions S."/>
        </authorList>
    </citation>
    <scope>NUCLEOTIDE SEQUENCE [LARGE SCALE GENOMIC DNA]</scope>
    <source>
        <strain evidence="4">ATCC 700200</strain>
    </source>
</reference>
<dbReference type="OrthoDB" id="9783100at2"/>
<evidence type="ECO:0000256" key="2">
    <source>
        <dbReference type="RuleBase" id="RU362097"/>
    </source>
</evidence>
<evidence type="ECO:0000313" key="3">
    <source>
        <dbReference type="EMBL" id="SKA95203.1"/>
    </source>
</evidence>
<dbReference type="Pfam" id="PF02321">
    <property type="entry name" value="OEP"/>
    <property type="match status" value="2"/>
</dbReference>
<keyword evidence="2 3" id="KW-0449">Lipoprotein</keyword>
<dbReference type="AlphaFoldDB" id="A0A1T4Y0P2"/>
<keyword evidence="2" id="KW-0812">Transmembrane</keyword>
<keyword evidence="2" id="KW-0564">Palmitate</keyword>
<dbReference type="Proteomes" id="UP000190774">
    <property type="component" value="Unassembled WGS sequence"/>
</dbReference>
<name>A0A1T4Y0P2_9BACT</name>
<gene>
    <name evidence="3" type="ORF">SAMN02745166_02308</name>
</gene>
<dbReference type="GO" id="GO:0005886">
    <property type="term" value="C:plasma membrane"/>
    <property type="evidence" value="ECO:0007669"/>
    <property type="project" value="UniProtKB-SubCell"/>
</dbReference>
<dbReference type="SUPFAM" id="SSF56954">
    <property type="entry name" value="Outer membrane efflux proteins (OEP)"/>
    <property type="match status" value="1"/>
</dbReference>
<dbReference type="InterPro" id="IPR003423">
    <property type="entry name" value="OMP_efflux"/>
</dbReference>
<comment type="subcellular location">
    <subcellularLocation>
        <location evidence="2">Cell membrane</location>
        <topology evidence="2">Lipid-anchor</topology>
    </subcellularLocation>
</comment>
<keyword evidence="2" id="KW-1134">Transmembrane beta strand</keyword>
<organism evidence="3 4">
    <name type="scientific">Prosthecobacter debontii</name>
    <dbReference type="NCBI Taxonomy" id="48467"/>
    <lineage>
        <taxon>Bacteria</taxon>
        <taxon>Pseudomonadati</taxon>
        <taxon>Verrucomicrobiota</taxon>
        <taxon>Verrucomicrobiia</taxon>
        <taxon>Verrucomicrobiales</taxon>
        <taxon>Verrucomicrobiaceae</taxon>
        <taxon>Prosthecobacter</taxon>
    </lineage>
</organism>
<dbReference type="NCBIfam" id="TIGR01845">
    <property type="entry name" value="outer_NodT"/>
    <property type="match status" value="1"/>
</dbReference>
<dbReference type="STRING" id="48467.SAMN02745166_02308"/>
<proteinExistence type="inferred from homology"/>
<comment type="similarity">
    <text evidence="1 2">Belongs to the outer membrane factor (OMF) (TC 1.B.17) family.</text>
</comment>
<dbReference type="PANTHER" id="PTHR30203">
    <property type="entry name" value="OUTER MEMBRANE CATION EFFLUX PROTEIN"/>
    <property type="match status" value="1"/>
</dbReference>
<sequence length="478" mass="52218">MSLLTFRFPSLLTWSTRCLCLVGLVSCGLLPPLGSKRLDRDMRALQDLAPEKWAALPSLPEKASTGWLADFNSPALRALVDQAITANPDLQAAAARVRQAHAQTVQAGAAMFPTVTAGYSASRSQSPGDQRFSGLTPINNRFRLPFNVSWEIDFWGRIADERRAAKASRLAAEENFHAARLSLAANTVRTAITLAEAESLIRLTEQNVQTRRTQLSILEKQLDRGIDPDRAALDVSLARADLARTESTLQQRRATADETRRALEILLGGYPAGKAAGLTHLPSLDRNIPVGLPSELLLRRPDVRAAERQIEASLNRESAAKKAFLPSIRLTGESGRTSQDMDNLLAPDSALWSIAANGVQTLFQGGRLVAGVKLERGRYDELLMTYKSRTLTAFQEVETALAADRFLRDQAAALSRASTEAERSEKLALGQYEKGLTDVLTLLDASQRAFDARSSLISAQANRLRNRADLHLALGGEF</sequence>
<evidence type="ECO:0000313" key="4">
    <source>
        <dbReference type="Proteomes" id="UP000190774"/>
    </source>
</evidence>
<accession>A0A1T4Y0P2</accession>
<evidence type="ECO:0000256" key="1">
    <source>
        <dbReference type="ARBA" id="ARBA00007613"/>
    </source>
</evidence>
<dbReference type="Gene3D" id="1.20.1600.10">
    <property type="entry name" value="Outer membrane efflux proteins (OEP)"/>
    <property type="match status" value="1"/>
</dbReference>